<dbReference type="InterPro" id="IPR012347">
    <property type="entry name" value="Ferritin-like"/>
</dbReference>
<dbReference type="SUPFAM" id="SSF47240">
    <property type="entry name" value="Ferritin-like"/>
    <property type="match status" value="1"/>
</dbReference>
<dbReference type="InterPro" id="IPR010287">
    <property type="entry name" value="DUF892_YciF-like"/>
</dbReference>
<organism evidence="1 2">
    <name type="scientific">Methylobacterium durans</name>
    <dbReference type="NCBI Taxonomy" id="2202825"/>
    <lineage>
        <taxon>Bacteria</taxon>
        <taxon>Pseudomonadati</taxon>
        <taxon>Pseudomonadota</taxon>
        <taxon>Alphaproteobacteria</taxon>
        <taxon>Hyphomicrobiales</taxon>
        <taxon>Methylobacteriaceae</taxon>
        <taxon>Methylobacterium</taxon>
    </lineage>
</organism>
<gene>
    <name evidence="1" type="ORF">DK389_21965</name>
</gene>
<dbReference type="RefSeq" id="WP_109892791.1">
    <property type="nucleotide sequence ID" value="NZ_CP029550.1"/>
</dbReference>
<dbReference type="Pfam" id="PF05974">
    <property type="entry name" value="DUF892"/>
    <property type="match status" value="1"/>
</dbReference>
<accession>A0A2U8W9L2</accession>
<keyword evidence="2" id="KW-1185">Reference proteome</keyword>
<name>A0A2U8W9L2_9HYPH</name>
<protein>
    <submittedName>
        <fullName evidence="1">Uncharacterized protein</fullName>
    </submittedName>
</protein>
<dbReference type="PANTHER" id="PTHR30565">
    <property type="entry name" value="PROTEIN YCIF"/>
    <property type="match status" value="1"/>
</dbReference>
<dbReference type="AlphaFoldDB" id="A0A2U8W9L2"/>
<dbReference type="OrthoDB" id="9795056at2"/>
<dbReference type="InterPro" id="IPR047114">
    <property type="entry name" value="YciF"/>
</dbReference>
<dbReference type="PANTHER" id="PTHR30565:SF9">
    <property type="entry name" value="PROTEIN YCIF"/>
    <property type="match status" value="1"/>
</dbReference>
<evidence type="ECO:0000313" key="2">
    <source>
        <dbReference type="Proteomes" id="UP000245926"/>
    </source>
</evidence>
<dbReference type="KEGG" id="mets:DK389_21965"/>
<reference evidence="2" key="1">
    <citation type="submission" date="2018-05" db="EMBL/GenBank/DDBJ databases">
        <title>Complete Genome Sequence of Methylobacterium sp. 17SD2-17.</title>
        <authorList>
            <person name="Srinivasan S."/>
        </authorList>
    </citation>
    <scope>NUCLEOTIDE SEQUENCE [LARGE SCALE GENOMIC DNA]</scope>
    <source>
        <strain evidence="2">17SD2-17</strain>
    </source>
</reference>
<dbReference type="InterPro" id="IPR009078">
    <property type="entry name" value="Ferritin-like_SF"/>
</dbReference>
<dbReference type="EMBL" id="CP029550">
    <property type="protein sequence ID" value="AWN42679.1"/>
    <property type="molecule type" value="Genomic_DNA"/>
</dbReference>
<proteinExistence type="predicted"/>
<sequence length="165" mass="18176">MPAPSSLKDVYLDEMKDLWSANDQMTKAVKELSGHASDPKLKQMLEHSIGGIEKHTGILKELIQQCGGQTQPEYCKGMEGLVTEARKHAIQEAAQDPKLRDVEIIAQYQRMSHYGLAGFGTAAAYAKALGKPEDEQKLKQAVSEIYKGDEFASKLAENLQQVASK</sequence>
<evidence type="ECO:0000313" key="1">
    <source>
        <dbReference type="EMBL" id="AWN42679.1"/>
    </source>
</evidence>
<dbReference type="Gene3D" id="1.20.1260.10">
    <property type="match status" value="1"/>
</dbReference>
<dbReference type="Proteomes" id="UP000245926">
    <property type="component" value="Chromosome"/>
</dbReference>